<accession>A0A8J2K7P3</accession>
<name>A0A8J2K7P3_9HEXA</name>
<sequence>MNQYDTFEEASANVKHYEEFSDMSETDVPAIPIVLSWSGRTVKKRNLEFEISKEVFIPTVPTTAYDELLCEFREFQNTCFRNHATIQANQSSMMKMMDAILYNSKASIPIPPSSHPVRTNFGFPFQTMASLLAFDEKIVSDENFRSACNKYLGSIGGCDVTAIVFVVLKKILSFELAYEFNFTGVHGKANFSLLNLNDLIFDVLTGQQNCDAAINIGSLDFA</sequence>
<evidence type="ECO:0000313" key="2">
    <source>
        <dbReference type="EMBL" id="CAG7729856.1"/>
    </source>
</evidence>
<protein>
    <recommendedName>
        <fullName evidence="1">DUF4806 domain-containing protein</fullName>
    </recommendedName>
</protein>
<dbReference type="EMBL" id="CAJVCH010185310">
    <property type="protein sequence ID" value="CAG7729856.1"/>
    <property type="molecule type" value="Genomic_DNA"/>
</dbReference>
<keyword evidence="3" id="KW-1185">Reference proteome</keyword>
<dbReference type="AlphaFoldDB" id="A0A8J2K7P3"/>
<feature type="domain" description="DUF4806" evidence="1">
    <location>
        <begin position="120"/>
        <end position="200"/>
    </location>
</feature>
<gene>
    <name evidence="2" type="ORF">AFUS01_LOCUS18547</name>
</gene>
<dbReference type="PANTHER" id="PTHR34153:SF2">
    <property type="entry name" value="SI:CH211-262H13.3-RELATED"/>
    <property type="match status" value="1"/>
</dbReference>
<reference evidence="2" key="1">
    <citation type="submission" date="2021-06" db="EMBL/GenBank/DDBJ databases">
        <authorList>
            <person name="Hodson N. C."/>
            <person name="Mongue J. A."/>
            <person name="Jaron S. K."/>
        </authorList>
    </citation>
    <scope>NUCLEOTIDE SEQUENCE</scope>
</reference>
<dbReference type="InterPro" id="IPR032071">
    <property type="entry name" value="DUF4806"/>
</dbReference>
<organism evidence="2 3">
    <name type="scientific">Allacma fusca</name>
    <dbReference type="NCBI Taxonomy" id="39272"/>
    <lineage>
        <taxon>Eukaryota</taxon>
        <taxon>Metazoa</taxon>
        <taxon>Ecdysozoa</taxon>
        <taxon>Arthropoda</taxon>
        <taxon>Hexapoda</taxon>
        <taxon>Collembola</taxon>
        <taxon>Symphypleona</taxon>
        <taxon>Sminthuridae</taxon>
        <taxon>Allacma</taxon>
    </lineage>
</organism>
<comment type="caution">
    <text evidence="2">The sequence shown here is derived from an EMBL/GenBank/DDBJ whole genome shotgun (WGS) entry which is preliminary data.</text>
</comment>
<dbReference type="PANTHER" id="PTHR34153">
    <property type="entry name" value="SI:CH211-262H13.3-RELATED-RELATED"/>
    <property type="match status" value="1"/>
</dbReference>
<evidence type="ECO:0000259" key="1">
    <source>
        <dbReference type="Pfam" id="PF16064"/>
    </source>
</evidence>
<proteinExistence type="predicted"/>
<evidence type="ECO:0000313" key="3">
    <source>
        <dbReference type="Proteomes" id="UP000708208"/>
    </source>
</evidence>
<dbReference type="Proteomes" id="UP000708208">
    <property type="component" value="Unassembled WGS sequence"/>
</dbReference>
<dbReference type="Pfam" id="PF16064">
    <property type="entry name" value="DUF4806"/>
    <property type="match status" value="1"/>
</dbReference>